<accession>W7HN04</accession>
<sequence length="381" mass="41693">MLGASVNWETPEASSVSSNERWVTIRTSYMSSSQVVEVDVPKIDDSPSGGILLTGDNDPDTTLVDARLTTAYTALMTPISPLMLDVDLTLVEDELSAHSSYIVQDDSQPLYQDYQATNGLKRARSPEDDVYGNEPKRSRLCGVGEPILVDSSADEAQFDLATKHQEEHHSTLGEDACLELEETGREFQLDNKASHDMLPQGLTPPTPSPTYNDCCDASTHDEYQPDGWGSSSEYSEMDGSYHPSSADNSDTSTEDDYATDQEITQDELLGLAEPDEMEVEVVTQQTTWAPTALFCVTTGQDLECPDSPLSVGSGSSEDSFKFDQGSDHGGSGFEREGTPATVCSGYNVPMNPTFPRIDLNTIPFLNFTSSVFRREWGRTIR</sequence>
<organism evidence="2 3">
    <name type="scientific">Drechslerella stenobrocha 248</name>
    <dbReference type="NCBI Taxonomy" id="1043628"/>
    <lineage>
        <taxon>Eukaryota</taxon>
        <taxon>Fungi</taxon>
        <taxon>Dikarya</taxon>
        <taxon>Ascomycota</taxon>
        <taxon>Pezizomycotina</taxon>
        <taxon>Orbiliomycetes</taxon>
        <taxon>Orbiliales</taxon>
        <taxon>Orbiliaceae</taxon>
        <taxon>Drechslerella</taxon>
    </lineage>
</organism>
<reference evidence="2 3" key="1">
    <citation type="submission" date="2013-05" db="EMBL/GenBank/DDBJ databases">
        <title>Drechslerella stenobrocha genome reveals carnivorous origination and mechanical trapping mechanism of predatory fungi.</title>
        <authorList>
            <person name="Liu X."/>
            <person name="Zhang W."/>
            <person name="Liu K."/>
        </authorList>
    </citation>
    <scope>NUCLEOTIDE SEQUENCE [LARGE SCALE GENOMIC DNA]</scope>
    <source>
        <strain evidence="2 3">248</strain>
    </source>
</reference>
<proteinExistence type="predicted"/>
<evidence type="ECO:0000313" key="3">
    <source>
        <dbReference type="Proteomes" id="UP000024837"/>
    </source>
</evidence>
<feature type="region of interest" description="Disordered" evidence="1">
    <location>
        <begin position="118"/>
        <end position="137"/>
    </location>
</feature>
<dbReference type="EMBL" id="KI966427">
    <property type="protein sequence ID" value="EWC45416.1"/>
    <property type="molecule type" value="Genomic_DNA"/>
</dbReference>
<feature type="region of interest" description="Disordered" evidence="1">
    <location>
        <begin position="195"/>
        <end position="257"/>
    </location>
</feature>
<protein>
    <submittedName>
        <fullName evidence="2">Uncharacterized protein</fullName>
    </submittedName>
</protein>
<feature type="region of interest" description="Disordered" evidence="1">
    <location>
        <begin position="306"/>
        <end position="337"/>
    </location>
</feature>
<evidence type="ECO:0000256" key="1">
    <source>
        <dbReference type="SAM" id="MobiDB-lite"/>
    </source>
</evidence>
<keyword evidence="3" id="KW-1185">Reference proteome</keyword>
<feature type="compositionally biased region" description="Polar residues" evidence="1">
    <location>
        <begin position="242"/>
        <end position="251"/>
    </location>
</feature>
<dbReference type="OrthoDB" id="10671196at2759"/>
<gene>
    <name evidence="2" type="ORF">DRE_00815</name>
</gene>
<evidence type="ECO:0000313" key="2">
    <source>
        <dbReference type="EMBL" id="EWC45416.1"/>
    </source>
</evidence>
<dbReference type="Proteomes" id="UP000024837">
    <property type="component" value="Unassembled WGS sequence"/>
</dbReference>
<name>W7HN04_9PEZI</name>
<dbReference type="HOGENOM" id="CLU_725671_0_0_1"/>
<dbReference type="AlphaFoldDB" id="W7HN04"/>